<dbReference type="EMBL" id="GBRH01195190">
    <property type="protein sequence ID" value="JAE02706.1"/>
    <property type="molecule type" value="Transcribed_RNA"/>
</dbReference>
<organism evidence="1">
    <name type="scientific">Arundo donax</name>
    <name type="common">Giant reed</name>
    <name type="synonym">Donax arundinaceus</name>
    <dbReference type="NCBI Taxonomy" id="35708"/>
    <lineage>
        <taxon>Eukaryota</taxon>
        <taxon>Viridiplantae</taxon>
        <taxon>Streptophyta</taxon>
        <taxon>Embryophyta</taxon>
        <taxon>Tracheophyta</taxon>
        <taxon>Spermatophyta</taxon>
        <taxon>Magnoliopsida</taxon>
        <taxon>Liliopsida</taxon>
        <taxon>Poales</taxon>
        <taxon>Poaceae</taxon>
        <taxon>PACMAD clade</taxon>
        <taxon>Arundinoideae</taxon>
        <taxon>Arundineae</taxon>
        <taxon>Arundo</taxon>
    </lineage>
</organism>
<sequence>MAKHEQLILSKTYLTSWHVHLNYRLLVCKGFLWLADSFAEKQLTTSESLLSSFNSKLIGLSCYQRKNSTIHTII</sequence>
<accession>A0A0A9EXW6</accession>
<protein>
    <submittedName>
        <fullName evidence="1">Uncharacterized protein</fullName>
    </submittedName>
</protein>
<reference evidence="1" key="1">
    <citation type="submission" date="2014-09" db="EMBL/GenBank/DDBJ databases">
        <authorList>
            <person name="Magalhaes I.L.F."/>
            <person name="Oliveira U."/>
            <person name="Santos F.R."/>
            <person name="Vidigal T.H.D.A."/>
            <person name="Brescovit A.D."/>
            <person name="Santos A.J."/>
        </authorList>
    </citation>
    <scope>NUCLEOTIDE SEQUENCE</scope>
    <source>
        <tissue evidence="1">Shoot tissue taken approximately 20 cm above the soil surface</tissue>
    </source>
</reference>
<evidence type="ECO:0000313" key="1">
    <source>
        <dbReference type="EMBL" id="JAE02706.1"/>
    </source>
</evidence>
<dbReference type="AlphaFoldDB" id="A0A0A9EXW6"/>
<name>A0A0A9EXW6_ARUDO</name>
<proteinExistence type="predicted"/>
<reference evidence="1" key="2">
    <citation type="journal article" date="2015" name="Data Brief">
        <title>Shoot transcriptome of the giant reed, Arundo donax.</title>
        <authorList>
            <person name="Barrero R.A."/>
            <person name="Guerrero F.D."/>
            <person name="Moolhuijzen P."/>
            <person name="Goolsby J.A."/>
            <person name="Tidwell J."/>
            <person name="Bellgard S.E."/>
            <person name="Bellgard M.I."/>
        </authorList>
    </citation>
    <scope>NUCLEOTIDE SEQUENCE</scope>
    <source>
        <tissue evidence="1">Shoot tissue taken approximately 20 cm above the soil surface</tissue>
    </source>
</reference>